<reference evidence="6 7" key="1">
    <citation type="submission" date="2020-08" db="EMBL/GenBank/DDBJ databases">
        <title>Plant Genome Project.</title>
        <authorList>
            <person name="Zhang R.-G."/>
        </authorList>
    </citation>
    <scope>NUCLEOTIDE SEQUENCE [LARGE SCALE GENOMIC DNA]</scope>
    <source>
        <tissue evidence="6">Rhizome</tissue>
    </source>
</reference>
<dbReference type="PANTHER" id="PTHR12058">
    <property type="entry name" value="ARP2/3 COMPLEX 34 KDA SUBUNIT"/>
    <property type="match status" value="1"/>
</dbReference>
<keyword evidence="3" id="KW-0963">Cytoplasm</keyword>
<evidence type="ECO:0000256" key="5">
    <source>
        <dbReference type="ARBA" id="ARBA00023212"/>
    </source>
</evidence>
<comment type="subcellular location">
    <subcellularLocation>
        <location evidence="1">Cytoplasm</location>
        <location evidence="1">Cytoskeleton</location>
    </subcellularLocation>
</comment>
<dbReference type="GO" id="GO:0005200">
    <property type="term" value="F:structural constituent of cytoskeleton"/>
    <property type="evidence" value="ECO:0007669"/>
    <property type="project" value="TreeGrafter"/>
</dbReference>
<dbReference type="GO" id="GO:0005885">
    <property type="term" value="C:Arp2/3 protein complex"/>
    <property type="evidence" value="ECO:0007669"/>
    <property type="project" value="InterPro"/>
</dbReference>
<dbReference type="GO" id="GO:0034314">
    <property type="term" value="P:Arp2/3 complex-mediated actin nucleation"/>
    <property type="evidence" value="ECO:0007669"/>
    <property type="project" value="InterPro"/>
</dbReference>
<dbReference type="Proteomes" id="UP000734854">
    <property type="component" value="Unassembled WGS sequence"/>
</dbReference>
<dbReference type="PANTHER" id="PTHR12058:SF1">
    <property type="entry name" value="ACTIN-RELATED PROTEIN 2_3 COMPLEX SUBUNIT 2B"/>
    <property type="match status" value="1"/>
</dbReference>
<dbReference type="EMBL" id="JACMSC010000007">
    <property type="protein sequence ID" value="KAG6515488.1"/>
    <property type="molecule type" value="Genomic_DNA"/>
</dbReference>
<organism evidence="6 7">
    <name type="scientific">Zingiber officinale</name>
    <name type="common">Ginger</name>
    <name type="synonym">Amomum zingiber</name>
    <dbReference type="NCBI Taxonomy" id="94328"/>
    <lineage>
        <taxon>Eukaryota</taxon>
        <taxon>Viridiplantae</taxon>
        <taxon>Streptophyta</taxon>
        <taxon>Embryophyta</taxon>
        <taxon>Tracheophyta</taxon>
        <taxon>Spermatophyta</taxon>
        <taxon>Magnoliopsida</taxon>
        <taxon>Liliopsida</taxon>
        <taxon>Zingiberales</taxon>
        <taxon>Zingiberaceae</taxon>
        <taxon>Zingiber</taxon>
    </lineage>
</organism>
<evidence type="ECO:0000256" key="4">
    <source>
        <dbReference type="ARBA" id="ARBA00023203"/>
    </source>
</evidence>
<dbReference type="InterPro" id="IPR034666">
    <property type="entry name" value="ARPC2/4"/>
</dbReference>
<dbReference type="InterPro" id="IPR007188">
    <property type="entry name" value="ARPC2"/>
</dbReference>
<comment type="caution">
    <text evidence="6">The sequence shown here is derived from an EMBL/GenBank/DDBJ whole genome shotgun (WGS) entry which is preliminary data.</text>
</comment>
<proteinExistence type="inferred from homology"/>
<keyword evidence="7" id="KW-1185">Reference proteome</keyword>
<keyword evidence="4" id="KW-0009">Actin-binding</keyword>
<protein>
    <submittedName>
        <fullName evidence="6">Uncharacterized protein</fullName>
    </submittedName>
</protein>
<evidence type="ECO:0000256" key="2">
    <source>
        <dbReference type="ARBA" id="ARBA00007192"/>
    </source>
</evidence>
<dbReference type="SUPFAM" id="SSF69645">
    <property type="entry name" value="Arp2/3 complex subunits"/>
    <property type="match status" value="1"/>
</dbReference>
<dbReference type="Gene3D" id="3.30.1460.20">
    <property type="match status" value="1"/>
</dbReference>
<evidence type="ECO:0000313" key="7">
    <source>
        <dbReference type="Proteomes" id="UP000734854"/>
    </source>
</evidence>
<sequence>MALFGKASPAVVEILNKLQRAEIPTNFDHNLYEYGSVRYNIQPEKVTVIYPMRFKDDSDVVLATSFFQSGWNKTFFHVNSTEIFSQQIKVGAKGENTVRNLLTFIAYVKYHVKIIRNARIGGYEDNKKDQGLKHAKKWKNFSKSTIFKGRVGRKTPYQDSVCQLKVHENM</sequence>
<accession>A0A8J5H3A3</accession>
<dbReference type="GO" id="GO:0030041">
    <property type="term" value="P:actin filament polymerization"/>
    <property type="evidence" value="ECO:0007669"/>
    <property type="project" value="InterPro"/>
</dbReference>
<name>A0A8J5H3A3_ZINOF</name>
<gene>
    <name evidence="6" type="ORF">ZIOFF_025902</name>
</gene>
<comment type="similarity">
    <text evidence="2">Belongs to the ARPC2 family.</text>
</comment>
<evidence type="ECO:0000256" key="3">
    <source>
        <dbReference type="ARBA" id="ARBA00022490"/>
    </source>
</evidence>
<evidence type="ECO:0000313" key="6">
    <source>
        <dbReference type="EMBL" id="KAG6515488.1"/>
    </source>
</evidence>
<dbReference type="GO" id="GO:0051015">
    <property type="term" value="F:actin filament binding"/>
    <property type="evidence" value="ECO:0007669"/>
    <property type="project" value="TreeGrafter"/>
</dbReference>
<keyword evidence="5" id="KW-0206">Cytoskeleton</keyword>
<dbReference type="AlphaFoldDB" id="A0A8J5H3A3"/>
<evidence type="ECO:0000256" key="1">
    <source>
        <dbReference type="ARBA" id="ARBA00004245"/>
    </source>
</evidence>